<dbReference type="AlphaFoldDB" id="A0A9P3PS37"/>
<evidence type="ECO:0000256" key="1">
    <source>
        <dbReference type="ARBA" id="ARBA00009508"/>
    </source>
</evidence>
<dbReference type="GO" id="GO:0090324">
    <property type="term" value="P:negative regulation of oxidative phosphorylation"/>
    <property type="evidence" value="ECO:0007669"/>
    <property type="project" value="InterPro"/>
</dbReference>
<feature type="region of interest" description="Disordered" evidence="2">
    <location>
        <begin position="182"/>
        <end position="252"/>
    </location>
</feature>
<evidence type="ECO:0000256" key="2">
    <source>
        <dbReference type="SAM" id="MobiDB-lite"/>
    </source>
</evidence>
<keyword evidence="5" id="KW-1185">Reference proteome</keyword>
<feature type="domain" description="Complex 1 LYR protein" evidence="3">
    <location>
        <begin position="10"/>
        <end position="58"/>
    </location>
</feature>
<dbReference type="OrthoDB" id="10258445at2759"/>
<sequence>MACNSTRLRSLALYKELQRLGRDYPDPSYDFHGRIRRMFEKNRHLTDREEIEKALRLGDYIKKETLALYSLRKYRHLKRLYPETPAPQVTPDVVSPEISLFRGDESMAREASDDISMPNISHSLLDAIRPCFPCKQGGTSRGYENSEPYQASYYPPAARVTPSALRSDTGCPVHDCHAAGTTARRLPRLTEDDVQDTPPSTGSNPAIDELWSHDTNRILESMSKYATPRARGSVHKRMKPGRSESAVEVKPR</sequence>
<gene>
    <name evidence="4" type="ORF">LshimejAT787_0804190</name>
</gene>
<dbReference type="PANTHER" id="PTHR21024">
    <property type="entry name" value="GROWTH HORMONE-INDUCIBLE SOLUBLE PROTEIN-RELATED"/>
    <property type="match status" value="1"/>
</dbReference>
<comment type="similarity">
    <text evidence="1">Belongs to the complex I LYR family.</text>
</comment>
<dbReference type="CDD" id="cd20265">
    <property type="entry name" value="Complex1_LYR_ETFRF1_LYRM5"/>
    <property type="match status" value="1"/>
</dbReference>
<dbReference type="InterPro" id="IPR052000">
    <property type="entry name" value="ETFRF1"/>
</dbReference>
<proteinExistence type="inferred from homology"/>
<feature type="compositionally biased region" description="Basic and acidic residues" evidence="2">
    <location>
        <begin position="241"/>
        <end position="252"/>
    </location>
</feature>
<reference evidence="4" key="1">
    <citation type="submission" date="2022-07" db="EMBL/GenBank/DDBJ databases">
        <title>The genome of Lyophyllum shimeji provides insight into the initial evolution of ectomycorrhizal fungal genome.</title>
        <authorList>
            <person name="Kobayashi Y."/>
            <person name="Shibata T."/>
            <person name="Hirakawa H."/>
            <person name="Shigenobu S."/>
            <person name="Nishiyama T."/>
            <person name="Yamada A."/>
            <person name="Hasebe M."/>
            <person name="Kawaguchi M."/>
        </authorList>
    </citation>
    <scope>NUCLEOTIDE SEQUENCE</scope>
    <source>
        <strain evidence="4">AT787</strain>
    </source>
</reference>
<dbReference type="Pfam" id="PF05347">
    <property type="entry name" value="Complex1_LYR"/>
    <property type="match status" value="1"/>
</dbReference>
<accession>A0A9P3PS37</accession>
<evidence type="ECO:0000313" key="4">
    <source>
        <dbReference type="EMBL" id="GLB40548.1"/>
    </source>
</evidence>
<dbReference type="InterPro" id="IPR008011">
    <property type="entry name" value="Complex1_LYR_dom"/>
</dbReference>
<dbReference type="PANTHER" id="PTHR21024:SF0">
    <property type="entry name" value="ELECTRON TRANSFER FLAVOPROTEIN REGULATORY FACTOR 1"/>
    <property type="match status" value="1"/>
</dbReference>
<dbReference type="Proteomes" id="UP001063166">
    <property type="component" value="Unassembled WGS sequence"/>
</dbReference>
<dbReference type="GO" id="GO:0005739">
    <property type="term" value="C:mitochondrion"/>
    <property type="evidence" value="ECO:0007669"/>
    <property type="project" value="TreeGrafter"/>
</dbReference>
<dbReference type="GO" id="GO:0022904">
    <property type="term" value="P:respiratory electron transport chain"/>
    <property type="evidence" value="ECO:0007669"/>
    <property type="project" value="TreeGrafter"/>
</dbReference>
<dbReference type="EMBL" id="BRPK01000008">
    <property type="protein sequence ID" value="GLB40548.1"/>
    <property type="molecule type" value="Genomic_DNA"/>
</dbReference>
<evidence type="ECO:0000259" key="3">
    <source>
        <dbReference type="Pfam" id="PF05347"/>
    </source>
</evidence>
<name>A0A9P3PS37_LYOSH</name>
<dbReference type="InterPro" id="IPR045296">
    <property type="entry name" value="Complex1_LYR_ETFRF1_LYRM5"/>
</dbReference>
<comment type="caution">
    <text evidence="4">The sequence shown here is derived from an EMBL/GenBank/DDBJ whole genome shotgun (WGS) entry which is preliminary data.</text>
</comment>
<organism evidence="4 5">
    <name type="scientific">Lyophyllum shimeji</name>
    <name type="common">Hon-shimeji</name>
    <name type="synonym">Tricholoma shimeji</name>
    <dbReference type="NCBI Taxonomy" id="47721"/>
    <lineage>
        <taxon>Eukaryota</taxon>
        <taxon>Fungi</taxon>
        <taxon>Dikarya</taxon>
        <taxon>Basidiomycota</taxon>
        <taxon>Agaricomycotina</taxon>
        <taxon>Agaricomycetes</taxon>
        <taxon>Agaricomycetidae</taxon>
        <taxon>Agaricales</taxon>
        <taxon>Tricholomatineae</taxon>
        <taxon>Lyophyllaceae</taxon>
        <taxon>Lyophyllum</taxon>
    </lineage>
</organism>
<evidence type="ECO:0000313" key="5">
    <source>
        <dbReference type="Proteomes" id="UP001063166"/>
    </source>
</evidence>
<protein>
    <submittedName>
        <fullName evidence="4">Complex I LYR family protein</fullName>
    </submittedName>
</protein>